<accession>A0A7S7AWE5</accession>
<keyword evidence="1" id="KW-0732">Signal</keyword>
<dbReference type="RefSeq" id="WP_020966029.1">
    <property type="nucleotide sequence ID" value="NZ_CP045670.1"/>
</dbReference>
<gene>
    <name evidence="2" type="ORF">IFE08_09325</name>
</gene>
<dbReference type="Proteomes" id="UP000593915">
    <property type="component" value="Chromosome"/>
</dbReference>
<feature type="signal peptide" evidence="1">
    <location>
        <begin position="1"/>
        <end position="20"/>
    </location>
</feature>
<name>A0A7S7AWE5_9SPIR</name>
<dbReference type="EMBL" id="CP061839">
    <property type="protein sequence ID" value="QOW60046.1"/>
    <property type="molecule type" value="Genomic_DNA"/>
</dbReference>
<keyword evidence="2" id="KW-0413">Isomerase</keyword>
<sequence>MKKGIVIGILLFCFFGAAFAQSDLQAIAQINLFKKEPVTLGQLKKFVSEAEKLVDKKLTVEERKRALDNLIGQRLLLQAAEKEGLRALDSEVKDYFNNILASQVGYPITESEFAKLVKQKYNQSLDEFFKSNTGSSVAEAKKMLKEQILIQKYVTSKKAEEIQRMSQPTDGDIRRQYELNKQNFFRPDTMKLVIVGVMKKGNDSSERDQIKKLNEKVKKNVKVIADVQKNAEKEGYAVQIRYAVKNAAGAEALGLQPEALMQIFENPVNFVSDITEMQDNRQFFVITEKYDSKLLTLSDVIDPNQPITVYEYIKNVLSSQLQTAALQRAIQGLMESLRTAENTVLIKTGSDLDKILSW</sequence>
<dbReference type="Gene3D" id="1.10.4030.10">
    <property type="entry name" value="Porin chaperone SurA, peptide-binding domain"/>
    <property type="match status" value="1"/>
</dbReference>
<evidence type="ECO:0000313" key="2">
    <source>
        <dbReference type="EMBL" id="QOW60046.1"/>
    </source>
</evidence>
<dbReference type="GeneID" id="301090721"/>
<dbReference type="SUPFAM" id="SSF109998">
    <property type="entry name" value="Triger factor/SurA peptide-binding domain-like"/>
    <property type="match status" value="1"/>
</dbReference>
<evidence type="ECO:0000313" key="3">
    <source>
        <dbReference type="Proteomes" id="UP000593915"/>
    </source>
</evidence>
<feature type="chain" id="PRO_5035230174" evidence="1">
    <location>
        <begin position="21"/>
        <end position="358"/>
    </location>
</feature>
<dbReference type="GO" id="GO:0016853">
    <property type="term" value="F:isomerase activity"/>
    <property type="evidence" value="ECO:0007669"/>
    <property type="project" value="UniProtKB-KW"/>
</dbReference>
<protein>
    <submittedName>
        <fullName evidence="2">Peptidyl-prolyl cis-trans isomerase</fullName>
    </submittedName>
</protein>
<organism evidence="2 3">
    <name type="scientific">Treponema pedis</name>
    <dbReference type="NCBI Taxonomy" id="409322"/>
    <lineage>
        <taxon>Bacteria</taxon>
        <taxon>Pseudomonadati</taxon>
        <taxon>Spirochaetota</taxon>
        <taxon>Spirochaetia</taxon>
        <taxon>Spirochaetales</taxon>
        <taxon>Treponemataceae</taxon>
        <taxon>Treponema</taxon>
    </lineage>
</organism>
<proteinExistence type="predicted"/>
<evidence type="ECO:0000256" key="1">
    <source>
        <dbReference type="SAM" id="SignalP"/>
    </source>
</evidence>
<reference evidence="2 3" key="1">
    <citation type="submission" date="2020-09" db="EMBL/GenBank/DDBJ databases">
        <title>Characterization of Treponema spp. from bovine digital dermatitis in Korea.</title>
        <authorList>
            <person name="Espiritu H.M."/>
            <person name="Cho Y.I."/>
            <person name="Mamuad L."/>
        </authorList>
    </citation>
    <scope>NUCLEOTIDE SEQUENCE [LARGE SCALE GENOMIC DNA]</scope>
    <source>
        <strain evidence="2 3">KS1</strain>
    </source>
</reference>
<dbReference type="AlphaFoldDB" id="A0A7S7AWE5"/>
<dbReference type="InterPro" id="IPR027304">
    <property type="entry name" value="Trigger_fact/SurA_dom_sf"/>
</dbReference>